<dbReference type="InterPro" id="IPR021361">
    <property type="entry name" value="Tad2-like_dom"/>
</dbReference>
<gene>
    <name evidence="2" type="ORF">FHW16_005456</name>
</gene>
<keyword evidence="3" id="KW-1185">Reference proteome</keyword>
<dbReference type="EMBL" id="JACGXN010000016">
    <property type="protein sequence ID" value="MBA8881711.1"/>
    <property type="molecule type" value="Genomic_DNA"/>
</dbReference>
<protein>
    <recommendedName>
        <fullName evidence="1">Thoeris anti-defense 2-like domain-containing protein</fullName>
    </recommendedName>
</protein>
<organism evidence="2 3">
    <name type="scientific">Phyllobacterium myrsinacearum</name>
    <dbReference type="NCBI Taxonomy" id="28101"/>
    <lineage>
        <taxon>Bacteria</taxon>
        <taxon>Pseudomonadati</taxon>
        <taxon>Pseudomonadota</taxon>
        <taxon>Alphaproteobacteria</taxon>
        <taxon>Hyphomicrobiales</taxon>
        <taxon>Phyllobacteriaceae</taxon>
        <taxon>Phyllobacterium</taxon>
    </lineage>
</organism>
<name>A0A839ENP7_9HYPH</name>
<dbReference type="Pfam" id="PF11195">
    <property type="entry name" value="Tad2-like"/>
    <property type="match status" value="1"/>
</dbReference>
<accession>A0A839ENP7</accession>
<evidence type="ECO:0000259" key="1">
    <source>
        <dbReference type="Pfam" id="PF11195"/>
    </source>
</evidence>
<evidence type="ECO:0000313" key="3">
    <source>
        <dbReference type="Proteomes" id="UP000549052"/>
    </source>
</evidence>
<evidence type="ECO:0000313" key="2">
    <source>
        <dbReference type="EMBL" id="MBA8881711.1"/>
    </source>
</evidence>
<dbReference type="RefSeq" id="WP_182552259.1">
    <property type="nucleotide sequence ID" value="NZ_JACGXN010000016.1"/>
</dbReference>
<dbReference type="AlphaFoldDB" id="A0A839ENP7"/>
<sequence length="102" mass="11145">MNFGQAIEIVKRGGKVAREGWNGKRMFVFLHPGSAPRATQVKPVSPDLDLIAGIDKNHFETGAEGSTIRLPSLGLRTVDGSMLIGWLASQTDVLAEDWQEVR</sequence>
<proteinExistence type="predicted"/>
<comment type="caution">
    <text evidence="2">The sequence shown here is derived from an EMBL/GenBank/DDBJ whole genome shotgun (WGS) entry which is preliminary data.</text>
</comment>
<feature type="domain" description="Thoeris anti-defense 2-like" evidence="1">
    <location>
        <begin position="1"/>
        <end position="101"/>
    </location>
</feature>
<reference evidence="2 3" key="1">
    <citation type="submission" date="2020-07" db="EMBL/GenBank/DDBJ databases">
        <title>Genomic Encyclopedia of Type Strains, Phase IV (KMG-V): Genome sequencing to study the core and pangenomes of soil and plant-associated prokaryotes.</title>
        <authorList>
            <person name="Whitman W."/>
        </authorList>
    </citation>
    <scope>NUCLEOTIDE SEQUENCE [LARGE SCALE GENOMIC DNA]</scope>
    <source>
        <strain evidence="2 3">AN3</strain>
    </source>
</reference>
<dbReference type="Proteomes" id="UP000549052">
    <property type="component" value="Unassembled WGS sequence"/>
</dbReference>